<feature type="domain" description="Nucleotidyl transferase" evidence="12">
    <location>
        <begin position="46"/>
        <end position="174"/>
    </location>
</feature>
<evidence type="ECO:0000313" key="13">
    <source>
        <dbReference type="EnsemblPlants" id="Zm00001eb405170_P001"/>
    </source>
</evidence>
<name>A0A804RFN6_MAIZE</name>
<dbReference type="SUPFAM" id="SSF53448">
    <property type="entry name" value="Nucleotide-diphospho-sugar transferases"/>
    <property type="match status" value="1"/>
</dbReference>
<protein>
    <recommendedName>
        <fullName evidence="4">glucose-1-phosphate adenylyltransferase</fullName>
        <ecNumber evidence="4">2.7.7.27</ecNumber>
    </recommendedName>
</protein>
<evidence type="ECO:0000256" key="3">
    <source>
        <dbReference type="ARBA" id="ARBA00010443"/>
    </source>
</evidence>
<evidence type="ECO:0000256" key="6">
    <source>
        <dbReference type="ARBA" id="ARBA00022679"/>
    </source>
</evidence>
<dbReference type="AlphaFoldDB" id="A0A804RFN6"/>
<evidence type="ECO:0000256" key="1">
    <source>
        <dbReference type="ARBA" id="ARBA00000956"/>
    </source>
</evidence>
<dbReference type="EnsemblPlants" id="Zm00001eb405170_T001">
    <property type="protein sequence ID" value="Zm00001eb405170_P001"/>
    <property type="gene ID" value="Zm00001eb405170"/>
</dbReference>
<reference evidence="13" key="3">
    <citation type="submission" date="2021-05" db="UniProtKB">
        <authorList>
            <consortium name="EnsemblPlants"/>
        </authorList>
    </citation>
    <scope>IDENTIFICATION</scope>
    <source>
        <strain evidence="13">cv. B73</strain>
    </source>
</reference>
<evidence type="ECO:0000256" key="9">
    <source>
        <dbReference type="ARBA" id="ARBA00022840"/>
    </source>
</evidence>
<dbReference type="GO" id="GO:0005524">
    <property type="term" value="F:ATP binding"/>
    <property type="evidence" value="ECO:0007669"/>
    <property type="project" value="UniProtKB-KW"/>
</dbReference>
<proteinExistence type="inferred from homology"/>
<sequence length="174" mass="19597">MASMKEYIARFGPGSAKLVRGIKQPWPPPRAVPPRLDYSDDEASVGSAGTRLYPLTKKRAKPAVPLGANYRLIDIPVNSCLNSNISKIYVLAQFNSAFLNRHLSRAYGSNIGGYKNEGFVEVLAAQPSPDNPNWFQSTADAVRQYLWLFEEHNVMEFLILAGDHLYRMDYEKFI</sequence>
<dbReference type="Proteomes" id="UP000007305">
    <property type="component" value="Chromosome 10"/>
</dbReference>
<evidence type="ECO:0000256" key="8">
    <source>
        <dbReference type="ARBA" id="ARBA00022741"/>
    </source>
</evidence>
<keyword evidence="8" id="KW-0547">Nucleotide-binding</keyword>
<dbReference type="InterPro" id="IPR011831">
    <property type="entry name" value="ADP-Glc_PPase"/>
</dbReference>
<dbReference type="InterPro" id="IPR029044">
    <property type="entry name" value="Nucleotide-diphossugar_trans"/>
</dbReference>
<evidence type="ECO:0000256" key="4">
    <source>
        <dbReference type="ARBA" id="ARBA00012460"/>
    </source>
</evidence>
<evidence type="ECO:0000256" key="5">
    <source>
        <dbReference type="ARBA" id="ARBA00022533"/>
    </source>
</evidence>
<comment type="pathway">
    <text evidence="2">Glycan biosynthesis; starch biosynthesis.</text>
</comment>
<comment type="similarity">
    <text evidence="3">Belongs to the bacterial/plant glucose-1-phosphate adenylyltransferase family.</text>
</comment>
<organism evidence="13 14">
    <name type="scientific">Zea mays</name>
    <name type="common">Maize</name>
    <dbReference type="NCBI Taxonomy" id="4577"/>
    <lineage>
        <taxon>Eukaryota</taxon>
        <taxon>Viridiplantae</taxon>
        <taxon>Streptophyta</taxon>
        <taxon>Embryophyta</taxon>
        <taxon>Tracheophyta</taxon>
        <taxon>Spermatophyta</taxon>
        <taxon>Magnoliopsida</taxon>
        <taxon>Liliopsida</taxon>
        <taxon>Poales</taxon>
        <taxon>Poaceae</taxon>
        <taxon>PACMAD clade</taxon>
        <taxon>Panicoideae</taxon>
        <taxon>Andropogonodae</taxon>
        <taxon>Andropogoneae</taxon>
        <taxon>Tripsacinae</taxon>
        <taxon>Zea</taxon>
    </lineage>
</organism>
<dbReference type="Gramene" id="Zm00001eb405170_T001">
    <property type="protein sequence ID" value="Zm00001eb405170_P001"/>
    <property type="gene ID" value="Zm00001eb405170"/>
</dbReference>
<feature type="region of interest" description="Disordered" evidence="11">
    <location>
        <begin position="22"/>
        <end position="43"/>
    </location>
</feature>
<reference evidence="14" key="1">
    <citation type="journal article" date="2009" name="Science">
        <title>The B73 maize genome: complexity, diversity, and dynamics.</title>
        <authorList>
            <person name="Schnable P.S."/>
            <person name="Ware D."/>
            <person name="Fulton R.S."/>
            <person name="Stein J.C."/>
            <person name="Wei F."/>
            <person name="Pasternak S."/>
            <person name="Liang C."/>
            <person name="Zhang J."/>
            <person name="Fulton L."/>
            <person name="Graves T.A."/>
            <person name="Minx P."/>
            <person name="Reily A.D."/>
            <person name="Courtney L."/>
            <person name="Kruchowski S.S."/>
            <person name="Tomlinson C."/>
            <person name="Strong C."/>
            <person name="Delehaunty K."/>
            <person name="Fronick C."/>
            <person name="Courtney B."/>
            <person name="Rock S.M."/>
            <person name="Belter E."/>
            <person name="Du F."/>
            <person name="Kim K."/>
            <person name="Abbott R.M."/>
            <person name="Cotton M."/>
            <person name="Levy A."/>
            <person name="Marchetto P."/>
            <person name="Ochoa K."/>
            <person name="Jackson S.M."/>
            <person name="Gillam B."/>
            <person name="Chen W."/>
            <person name="Yan L."/>
            <person name="Higginbotham J."/>
            <person name="Cardenas M."/>
            <person name="Waligorski J."/>
            <person name="Applebaum E."/>
            <person name="Phelps L."/>
            <person name="Falcone J."/>
            <person name="Kanchi K."/>
            <person name="Thane T."/>
            <person name="Scimone A."/>
            <person name="Thane N."/>
            <person name="Henke J."/>
            <person name="Wang T."/>
            <person name="Ruppert J."/>
            <person name="Shah N."/>
            <person name="Rotter K."/>
            <person name="Hodges J."/>
            <person name="Ingenthron E."/>
            <person name="Cordes M."/>
            <person name="Kohlberg S."/>
            <person name="Sgro J."/>
            <person name="Delgado B."/>
            <person name="Mead K."/>
            <person name="Chinwalla A."/>
            <person name="Leonard S."/>
            <person name="Crouse K."/>
            <person name="Collura K."/>
            <person name="Kudrna D."/>
            <person name="Currie J."/>
            <person name="He R."/>
            <person name="Angelova A."/>
            <person name="Rajasekar S."/>
            <person name="Mueller T."/>
            <person name="Lomeli R."/>
            <person name="Scara G."/>
            <person name="Ko A."/>
            <person name="Delaney K."/>
            <person name="Wissotski M."/>
            <person name="Lopez G."/>
            <person name="Campos D."/>
            <person name="Braidotti M."/>
            <person name="Ashley E."/>
            <person name="Golser W."/>
            <person name="Kim H."/>
            <person name="Lee S."/>
            <person name="Lin J."/>
            <person name="Dujmic Z."/>
            <person name="Kim W."/>
            <person name="Talag J."/>
            <person name="Zuccolo A."/>
            <person name="Fan C."/>
            <person name="Sebastian A."/>
            <person name="Kramer M."/>
            <person name="Spiegel L."/>
            <person name="Nascimento L."/>
            <person name="Zutavern T."/>
            <person name="Miller B."/>
            <person name="Ambroise C."/>
            <person name="Muller S."/>
            <person name="Spooner W."/>
            <person name="Narechania A."/>
            <person name="Ren L."/>
            <person name="Wei S."/>
            <person name="Kumari S."/>
            <person name="Faga B."/>
            <person name="Levy M.J."/>
            <person name="McMahan L."/>
            <person name="Van Buren P."/>
            <person name="Vaughn M.W."/>
            <person name="Ying K."/>
            <person name="Yeh C.-T."/>
            <person name="Emrich S.J."/>
            <person name="Jia Y."/>
            <person name="Kalyanaraman A."/>
            <person name="Hsia A.-P."/>
            <person name="Barbazuk W.B."/>
            <person name="Baucom R.S."/>
            <person name="Brutnell T.P."/>
            <person name="Carpita N.C."/>
            <person name="Chaparro C."/>
            <person name="Chia J.-M."/>
            <person name="Deragon J.-M."/>
            <person name="Estill J.C."/>
            <person name="Fu Y."/>
            <person name="Jeddeloh J.A."/>
            <person name="Han Y."/>
            <person name="Lee H."/>
            <person name="Li P."/>
            <person name="Lisch D.R."/>
            <person name="Liu S."/>
            <person name="Liu Z."/>
            <person name="Nagel D.H."/>
            <person name="McCann M.C."/>
            <person name="SanMiguel P."/>
            <person name="Myers A.M."/>
            <person name="Nettleton D."/>
            <person name="Nguyen J."/>
            <person name="Penning B.W."/>
            <person name="Ponnala L."/>
            <person name="Schneider K.L."/>
            <person name="Schwartz D.C."/>
            <person name="Sharma A."/>
            <person name="Soderlund C."/>
            <person name="Springer N.M."/>
            <person name="Sun Q."/>
            <person name="Wang H."/>
            <person name="Waterman M."/>
            <person name="Westerman R."/>
            <person name="Wolfgruber T.K."/>
            <person name="Yang L."/>
            <person name="Yu Y."/>
            <person name="Zhang L."/>
            <person name="Zhou S."/>
            <person name="Zhu Q."/>
            <person name="Bennetzen J.L."/>
            <person name="Dawe R.K."/>
            <person name="Jiang J."/>
            <person name="Jiang N."/>
            <person name="Presting G.G."/>
            <person name="Wessler S.R."/>
            <person name="Aluru S."/>
            <person name="Martienssen R.A."/>
            <person name="Clifton S.W."/>
            <person name="McCombie W.R."/>
            <person name="Wing R.A."/>
            <person name="Wilson R.K."/>
        </authorList>
    </citation>
    <scope>NUCLEOTIDE SEQUENCE [LARGE SCALE GENOMIC DNA]</scope>
    <source>
        <strain evidence="14">cv. B73</strain>
    </source>
</reference>
<keyword evidence="10" id="KW-0750">Starch biosynthesis</keyword>
<evidence type="ECO:0000313" key="14">
    <source>
        <dbReference type="Proteomes" id="UP000007305"/>
    </source>
</evidence>
<keyword evidence="7" id="KW-0548">Nucleotidyltransferase</keyword>
<keyword evidence="9" id="KW-0067">ATP-binding</keyword>
<reference evidence="13" key="2">
    <citation type="submission" date="2019-07" db="EMBL/GenBank/DDBJ databases">
        <authorList>
            <person name="Seetharam A."/>
            <person name="Woodhouse M."/>
            <person name="Cannon E."/>
        </authorList>
    </citation>
    <scope>NUCLEOTIDE SEQUENCE [LARGE SCALE GENOMIC DNA]</scope>
    <source>
        <strain evidence="13">cv. B73</strain>
    </source>
</reference>
<dbReference type="InParanoid" id="A0A804RFN6"/>
<keyword evidence="6" id="KW-0808">Transferase</keyword>
<dbReference type="PANTHER" id="PTHR43523:SF12">
    <property type="entry name" value="GLUCOSE-1-PHOSPHATE ADENYLYLTRANSFERASE LARGE SUBUNIT 1, CHLOROPLASTIC-RELATED"/>
    <property type="match status" value="1"/>
</dbReference>
<dbReference type="GO" id="GO:0019252">
    <property type="term" value="P:starch biosynthetic process"/>
    <property type="evidence" value="ECO:0007669"/>
    <property type="project" value="UniProtKB-UniPathway"/>
</dbReference>
<dbReference type="InterPro" id="IPR005835">
    <property type="entry name" value="NTP_transferase_dom"/>
</dbReference>
<evidence type="ECO:0000256" key="2">
    <source>
        <dbReference type="ARBA" id="ARBA00004727"/>
    </source>
</evidence>
<dbReference type="PANTHER" id="PTHR43523">
    <property type="entry name" value="GLUCOSE-1-PHOSPHATE ADENYLYLTRANSFERASE-RELATED"/>
    <property type="match status" value="1"/>
</dbReference>
<dbReference type="Gene3D" id="3.90.550.10">
    <property type="entry name" value="Spore Coat Polysaccharide Biosynthesis Protein SpsA, Chain A"/>
    <property type="match status" value="1"/>
</dbReference>
<comment type="catalytic activity">
    <reaction evidence="1">
        <text>alpha-D-glucose 1-phosphate + ATP + H(+) = ADP-alpha-D-glucose + diphosphate</text>
        <dbReference type="Rhea" id="RHEA:12120"/>
        <dbReference type="ChEBI" id="CHEBI:15378"/>
        <dbReference type="ChEBI" id="CHEBI:30616"/>
        <dbReference type="ChEBI" id="CHEBI:33019"/>
        <dbReference type="ChEBI" id="CHEBI:57498"/>
        <dbReference type="ChEBI" id="CHEBI:58601"/>
        <dbReference type="EC" id="2.7.7.27"/>
    </reaction>
</comment>
<accession>A0A804RFN6</accession>
<evidence type="ECO:0000259" key="12">
    <source>
        <dbReference type="Pfam" id="PF00483"/>
    </source>
</evidence>
<evidence type="ECO:0000256" key="7">
    <source>
        <dbReference type="ARBA" id="ARBA00022695"/>
    </source>
</evidence>
<dbReference type="GO" id="GO:0008878">
    <property type="term" value="F:glucose-1-phosphate adenylyltransferase activity"/>
    <property type="evidence" value="ECO:0007669"/>
    <property type="project" value="UniProtKB-EC"/>
</dbReference>
<keyword evidence="14" id="KW-1185">Reference proteome</keyword>
<evidence type="ECO:0000256" key="11">
    <source>
        <dbReference type="SAM" id="MobiDB-lite"/>
    </source>
</evidence>
<dbReference type="EC" id="2.7.7.27" evidence="4"/>
<evidence type="ECO:0000256" key="10">
    <source>
        <dbReference type="ARBA" id="ARBA00022922"/>
    </source>
</evidence>
<dbReference type="Pfam" id="PF00483">
    <property type="entry name" value="NTP_transferase"/>
    <property type="match status" value="1"/>
</dbReference>
<dbReference type="GO" id="GO:0005978">
    <property type="term" value="P:glycogen biosynthetic process"/>
    <property type="evidence" value="ECO:0007669"/>
    <property type="project" value="InterPro"/>
</dbReference>
<dbReference type="UniPathway" id="UPA00152"/>
<keyword evidence="5" id="KW-0021">Allosteric enzyme</keyword>